<dbReference type="EMBL" id="LN907858">
    <property type="protein sequence ID" value="CUU39882.1"/>
    <property type="molecule type" value="Genomic_DNA"/>
</dbReference>
<organism evidence="11 16">
    <name type="scientific">Helicobacter typhlonius</name>
    <dbReference type="NCBI Taxonomy" id="76936"/>
    <lineage>
        <taxon>Bacteria</taxon>
        <taxon>Pseudomonadati</taxon>
        <taxon>Campylobacterota</taxon>
        <taxon>Epsilonproteobacteria</taxon>
        <taxon>Campylobacterales</taxon>
        <taxon>Helicobacteraceae</taxon>
        <taxon>Helicobacter</taxon>
    </lineage>
</organism>
<dbReference type="EMBL" id="JRPF02000015">
    <property type="protein sequence ID" value="TLD77832.1"/>
    <property type="molecule type" value="Genomic_DNA"/>
</dbReference>
<dbReference type="STRING" id="76936.BN2458_PEG0997"/>
<evidence type="ECO:0000259" key="10">
    <source>
        <dbReference type="Pfam" id="PF04290"/>
    </source>
</evidence>
<dbReference type="OrthoDB" id="9791324at2"/>
<dbReference type="KEGG" id="hty:BN2458_PEG1005"/>
<keyword evidence="3" id="KW-1003">Cell membrane</keyword>
<name>A0A099UA25_9HELI</name>
<evidence type="ECO:0000256" key="2">
    <source>
        <dbReference type="ARBA" id="ARBA00022448"/>
    </source>
</evidence>
<dbReference type="AlphaFoldDB" id="A0A099UA25"/>
<reference evidence="11" key="3">
    <citation type="submission" date="2015-11" db="EMBL/GenBank/DDBJ databases">
        <authorList>
            <person name="Zhang Y."/>
            <person name="Guo Z."/>
        </authorList>
    </citation>
    <scope>NUCLEOTIDE SEQUENCE</scope>
    <source>
        <strain evidence="11">1</strain>
    </source>
</reference>
<evidence type="ECO:0000256" key="9">
    <source>
        <dbReference type="SAM" id="Phobius"/>
    </source>
</evidence>
<evidence type="ECO:0000256" key="5">
    <source>
        <dbReference type="ARBA" id="ARBA00022692"/>
    </source>
</evidence>
<feature type="transmembrane region" description="Helical" evidence="9">
    <location>
        <begin position="75"/>
        <end position="93"/>
    </location>
</feature>
<dbReference type="RefSeq" id="WP_034326548.1">
    <property type="nucleotide sequence ID" value="NZ_CAJTQN010000007.1"/>
</dbReference>
<evidence type="ECO:0000313" key="11">
    <source>
        <dbReference type="EMBL" id="CUU39882.1"/>
    </source>
</evidence>
<evidence type="ECO:0000256" key="1">
    <source>
        <dbReference type="ARBA" id="ARBA00004429"/>
    </source>
</evidence>
<evidence type="ECO:0000256" key="3">
    <source>
        <dbReference type="ARBA" id="ARBA00022475"/>
    </source>
</evidence>
<keyword evidence="2" id="KW-0813">Transport</keyword>
<dbReference type="Pfam" id="PF04290">
    <property type="entry name" value="DctQ"/>
    <property type="match status" value="1"/>
</dbReference>
<dbReference type="GO" id="GO:0022857">
    <property type="term" value="F:transmembrane transporter activity"/>
    <property type="evidence" value="ECO:0007669"/>
    <property type="project" value="TreeGrafter"/>
</dbReference>
<keyword evidence="7 9" id="KW-0472">Membrane</keyword>
<feature type="transmembrane region" description="Helical" evidence="9">
    <location>
        <begin position="154"/>
        <end position="172"/>
    </location>
</feature>
<dbReference type="KEGG" id="hty:BN2458_PEG1013"/>
<reference evidence="16" key="2">
    <citation type="submission" date="2015-11" db="EMBL/GenBank/DDBJ databases">
        <authorList>
            <person name="Anvar S.Y."/>
        </authorList>
    </citation>
    <scope>NUCLEOTIDE SEQUENCE [LARGE SCALE GENOMIC DNA]</scope>
</reference>
<evidence type="ECO:0000313" key="14">
    <source>
        <dbReference type="EMBL" id="TLD77832.1"/>
    </source>
</evidence>
<keyword evidence="15" id="KW-1185">Reference proteome</keyword>
<dbReference type="EMBL" id="LN907858">
    <property type="protein sequence ID" value="CUU39890.1"/>
    <property type="molecule type" value="Genomic_DNA"/>
</dbReference>
<dbReference type="PATRIC" id="fig|76936.10.peg.974"/>
<dbReference type="GeneID" id="78151239"/>
<proteinExistence type="inferred from homology"/>
<keyword evidence="5 9" id="KW-0812">Transmembrane</keyword>
<evidence type="ECO:0000313" key="12">
    <source>
        <dbReference type="EMBL" id="CUU39890.1"/>
    </source>
</evidence>
<dbReference type="KEGG" id="hty:BN2458_PEG0997"/>
<evidence type="ECO:0000256" key="7">
    <source>
        <dbReference type="ARBA" id="ARBA00023136"/>
    </source>
</evidence>
<dbReference type="EMBL" id="LN907858">
    <property type="protein sequence ID" value="CUU39898.1"/>
    <property type="molecule type" value="Genomic_DNA"/>
</dbReference>
<accession>A0A099UA25</accession>
<protein>
    <submittedName>
        <fullName evidence="14">TRAP transporter small permease</fullName>
    </submittedName>
    <submittedName>
        <fullName evidence="11">TRAP-type transport system, small permease component, predicted N-acetylneuraminate transporter</fullName>
    </submittedName>
</protein>
<reference evidence="14 15" key="1">
    <citation type="journal article" date="2014" name="Genome Announc.">
        <title>Draft genome sequences of eight enterohepatic helicobacter species isolated from both laboratory and wild rodents.</title>
        <authorList>
            <person name="Sheh A."/>
            <person name="Shen Z."/>
            <person name="Fox J.G."/>
        </authorList>
    </citation>
    <scope>NUCLEOTIDE SEQUENCE [LARGE SCALE GENOMIC DNA]</scope>
    <source>
        <strain evidence="14 15">MIT 98-6810</strain>
    </source>
</reference>
<feature type="domain" description="Tripartite ATP-independent periplasmic transporters DctQ component" evidence="10">
    <location>
        <begin position="45"/>
        <end position="180"/>
    </location>
</feature>
<feature type="transmembrane region" description="Helical" evidence="9">
    <location>
        <begin position="114"/>
        <end position="134"/>
    </location>
</feature>
<evidence type="ECO:0000313" key="15">
    <source>
        <dbReference type="Proteomes" id="UP000029925"/>
    </source>
</evidence>
<dbReference type="Proteomes" id="UP000064525">
    <property type="component" value="Chromosome I"/>
</dbReference>
<dbReference type="InterPro" id="IPR055348">
    <property type="entry name" value="DctQ"/>
</dbReference>
<gene>
    <name evidence="11" type="ORF">BN2458_PEG0997</name>
    <name evidence="12" type="ORF">BN2458_PEG1005</name>
    <name evidence="13" type="ORF">BN2458_PEG1013</name>
    <name evidence="14" type="ORF">LS75_009020</name>
</gene>
<evidence type="ECO:0000256" key="6">
    <source>
        <dbReference type="ARBA" id="ARBA00022989"/>
    </source>
</evidence>
<evidence type="ECO:0000313" key="16">
    <source>
        <dbReference type="Proteomes" id="UP000064525"/>
    </source>
</evidence>
<evidence type="ECO:0000256" key="8">
    <source>
        <dbReference type="ARBA" id="ARBA00038436"/>
    </source>
</evidence>
<dbReference type="GO" id="GO:0005886">
    <property type="term" value="C:plasma membrane"/>
    <property type="evidence" value="ECO:0007669"/>
    <property type="project" value="UniProtKB-SubCell"/>
</dbReference>
<dbReference type="GO" id="GO:0015740">
    <property type="term" value="P:C4-dicarboxylate transport"/>
    <property type="evidence" value="ECO:0007669"/>
    <property type="project" value="TreeGrafter"/>
</dbReference>
<dbReference type="InterPro" id="IPR007387">
    <property type="entry name" value="TRAP_DctQ"/>
</dbReference>
<comment type="subcellular location">
    <subcellularLocation>
        <location evidence="1">Cell inner membrane</location>
        <topology evidence="1">Multi-pass membrane protein</topology>
    </subcellularLocation>
</comment>
<keyword evidence="4" id="KW-0997">Cell inner membrane</keyword>
<feature type="transmembrane region" description="Helical" evidence="9">
    <location>
        <begin position="36"/>
        <end position="55"/>
    </location>
</feature>
<comment type="similarity">
    <text evidence="8">Belongs to the TRAP transporter small permease family.</text>
</comment>
<dbReference type="Proteomes" id="UP000029925">
    <property type="component" value="Unassembled WGS sequence"/>
</dbReference>
<dbReference type="PANTHER" id="PTHR35011">
    <property type="entry name" value="2,3-DIKETO-L-GULONATE TRAP TRANSPORTER SMALL PERMEASE PROTEIN YIAM"/>
    <property type="match status" value="1"/>
</dbReference>
<keyword evidence="6 9" id="KW-1133">Transmembrane helix</keyword>
<sequence length="205" mass="23328">MLSFIAKPFVWAHHNPRVLRIFAILDKIIASINKTIAVMGLTIGVLITAINVFCRYLTGLFPDTFQLSLTWAEEVARYCFLWSAFFGAAYGFRKGVHISVTMLLDKFPPKLAKACVISIHIINSLFLAFMAYAGIMVCYDNYMLGYMSEALHNVPLWIFLLCLPFAFFGATYRSIEKIYEVSWTDADKVVRNAETEMIHDSVIKN</sequence>
<evidence type="ECO:0000256" key="4">
    <source>
        <dbReference type="ARBA" id="ARBA00022519"/>
    </source>
</evidence>
<evidence type="ECO:0000313" key="13">
    <source>
        <dbReference type="EMBL" id="CUU39898.1"/>
    </source>
</evidence>
<dbReference type="PANTHER" id="PTHR35011:SF2">
    <property type="entry name" value="2,3-DIKETO-L-GULONATE TRAP TRANSPORTER SMALL PERMEASE PROTEIN YIAM"/>
    <property type="match status" value="1"/>
</dbReference>